<dbReference type="OrthoDB" id="2158884at2759"/>
<keyword evidence="5" id="KW-0808">Transferase</keyword>
<dbReference type="HOGENOM" id="CLU_1374695_0_0_1"/>
<keyword evidence="6" id="KW-1185">Reference proteome</keyword>
<dbReference type="STRING" id="312017.Q22EX9"/>
<dbReference type="GO" id="GO:0004672">
    <property type="term" value="F:protein kinase activity"/>
    <property type="evidence" value="ECO:0007669"/>
    <property type="project" value="InterPro"/>
</dbReference>
<accession>Q22EX9</accession>
<keyword evidence="5" id="KW-0418">Kinase</keyword>
<dbReference type="GO" id="GO:0005524">
    <property type="term" value="F:ATP binding"/>
    <property type="evidence" value="ECO:0007669"/>
    <property type="project" value="UniProtKB-KW"/>
</dbReference>
<dbReference type="Pfam" id="PF00069">
    <property type="entry name" value="Pkinase"/>
    <property type="match status" value="1"/>
</dbReference>
<dbReference type="Gene3D" id="3.30.200.20">
    <property type="entry name" value="Phosphorylase Kinase, domain 1"/>
    <property type="match status" value="1"/>
</dbReference>
<dbReference type="InParanoid" id="Q22EX9"/>
<evidence type="ECO:0000256" key="2">
    <source>
        <dbReference type="ARBA" id="ARBA00022840"/>
    </source>
</evidence>
<evidence type="ECO:0000313" key="5">
    <source>
        <dbReference type="EMBL" id="EAR83896.4"/>
    </source>
</evidence>
<dbReference type="PROSITE" id="PS00108">
    <property type="entry name" value="PROTEIN_KINASE_ST"/>
    <property type="match status" value="1"/>
</dbReference>
<sequence length="424" mass="49986">MNQYKLIKLKGEGTFSEVWMAESLRTGKLVAIKCMKNVFANEEQVNNLREIQALRRLSPHEHIITLHEILYDKPTGRLVLVFELMDCNLYEHIKGRNKYLNPNKVKNYIFQLLKAIEFMHRNNIFHRDIKPENILLLGEHIKLADFGSCKRINSEHPYTEYISTRWYRAPECLLTDGYYDYKMDLWGVGCVMFEIIGLHPLFPGNNELDQVHKIHNILGTPPKEILDRFKKHATHMEFDFQPQHGTGIDKLLVNANASPECIDLIKKLLIYDPDQRINANQAINHEYFRDLVEYEQYKVLQSNLKTESILKKNSIKPSYDDKSSRVGNDSLIEDDRSSKRMYSYKQQPSKKSQSIPPPNKQKKVENPFKSSYAHDISTEEETIKVFFIFTKQCKYFYFNYHYQQVCTSTYKQTYNLCINIEKDL</sequence>
<gene>
    <name evidence="5" type="ORF">TTHERM_00822360</name>
</gene>
<reference evidence="6" key="1">
    <citation type="journal article" date="2006" name="PLoS Biol.">
        <title>Macronuclear genome sequence of the ciliate Tetrahymena thermophila, a model eukaryote.</title>
        <authorList>
            <person name="Eisen J.A."/>
            <person name="Coyne R.S."/>
            <person name="Wu M."/>
            <person name="Wu D."/>
            <person name="Thiagarajan M."/>
            <person name="Wortman J.R."/>
            <person name="Badger J.H."/>
            <person name="Ren Q."/>
            <person name="Amedeo P."/>
            <person name="Jones K.M."/>
            <person name="Tallon L.J."/>
            <person name="Delcher A.L."/>
            <person name="Salzberg S.L."/>
            <person name="Silva J.C."/>
            <person name="Haas B.J."/>
            <person name="Majoros W.H."/>
            <person name="Farzad M."/>
            <person name="Carlton J.M."/>
            <person name="Smith R.K. Jr."/>
            <person name="Garg J."/>
            <person name="Pearlman R.E."/>
            <person name="Karrer K.M."/>
            <person name="Sun L."/>
            <person name="Manning G."/>
            <person name="Elde N.C."/>
            <person name="Turkewitz A.P."/>
            <person name="Asai D.J."/>
            <person name="Wilkes D.E."/>
            <person name="Wang Y."/>
            <person name="Cai H."/>
            <person name="Collins K."/>
            <person name="Stewart B.A."/>
            <person name="Lee S.R."/>
            <person name="Wilamowska K."/>
            <person name="Weinberg Z."/>
            <person name="Ruzzo W.L."/>
            <person name="Wloga D."/>
            <person name="Gaertig J."/>
            <person name="Frankel J."/>
            <person name="Tsao C.-C."/>
            <person name="Gorovsky M.A."/>
            <person name="Keeling P.J."/>
            <person name="Waller R.F."/>
            <person name="Patron N.J."/>
            <person name="Cherry J.M."/>
            <person name="Stover N.A."/>
            <person name="Krieger C.J."/>
            <person name="del Toro C."/>
            <person name="Ryder H.F."/>
            <person name="Williamson S.C."/>
            <person name="Barbeau R.A."/>
            <person name="Hamilton E.P."/>
            <person name="Orias E."/>
        </authorList>
    </citation>
    <scope>NUCLEOTIDE SEQUENCE [LARGE SCALE GENOMIC DNA]</scope>
    <source>
        <strain evidence="6">SB210</strain>
    </source>
</reference>
<dbReference type="AlphaFoldDB" id="Q22EX9"/>
<dbReference type="RefSeq" id="XP_001031559.4">
    <property type="nucleotide sequence ID" value="XM_001031559.3"/>
</dbReference>
<proteinExistence type="predicted"/>
<dbReference type="KEGG" id="tet:TTHERM_00822360"/>
<dbReference type="InterPro" id="IPR011009">
    <property type="entry name" value="Kinase-like_dom_sf"/>
</dbReference>
<name>Q22EX9_TETTS</name>
<dbReference type="FunFam" id="3.30.200.20:FF:000271">
    <property type="entry name" value="MAPK/MAK/MRK overlapping kinase"/>
    <property type="match status" value="1"/>
</dbReference>
<dbReference type="SUPFAM" id="SSF56112">
    <property type="entry name" value="Protein kinase-like (PK-like)"/>
    <property type="match status" value="1"/>
</dbReference>
<evidence type="ECO:0000259" key="4">
    <source>
        <dbReference type="PROSITE" id="PS50011"/>
    </source>
</evidence>
<evidence type="ECO:0000256" key="3">
    <source>
        <dbReference type="SAM" id="MobiDB-lite"/>
    </source>
</evidence>
<evidence type="ECO:0000256" key="1">
    <source>
        <dbReference type="ARBA" id="ARBA00022741"/>
    </source>
</evidence>
<dbReference type="PROSITE" id="PS50011">
    <property type="entry name" value="PROTEIN_KINASE_DOM"/>
    <property type="match status" value="1"/>
</dbReference>
<feature type="compositionally biased region" description="Low complexity" evidence="3">
    <location>
        <begin position="343"/>
        <end position="354"/>
    </location>
</feature>
<dbReference type="GeneID" id="7828009"/>
<dbReference type="EMBL" id="GG662544">
    <property type="protein sequence ID" value="EAR83896.4"/>
    <property type="molecule type" value="Genomic_DNA"/>
</dbReference>
<dbReference type="InterPro" id="IPR050117">
    <property type="entry name" value="MAPK"/>
</dbReference>
<dbReference type="eggNOG" id="KOG0661">
    <property type="taxonomic scope" value="Eukaryota"/>
</dbReference>
<dbReference type="Proteomes" id="UP000009168">
    <property type="component" value="Unassembled WGS sequence"/>
</dbReference>
<dbReference type="PANTHER" id="PTHR24055">
    <property type="entry name" value="MITOGEN-ACTIVATED PROTEIN KINASE"/>
    <property type="match status" value="1"/>
</dbReference>
<dbReference type="FunFam" id="1.10.510.10:FF:000773">
    <property type="entry name" value="MOK protein kinase"/>
    <property type="match status" value="1"/>
</dbReference>
<organism evidence="5 6">
    <name type="scientific">Tetrahymena thermophila (strain SB210)</name>
    <dbReference type="NCBI Taxonomy" id="312017"/>
    <lineage>
        <taxon>Eukaryota</taxon>
        <taxon>Sar</taxon>
        <taxon>Alveolata</taxon>
        <taxon>Ciliophora</taxon>
        <taxon>Intramacronucleata</taxon>
        <taxon>Oligohymenophorea</taxon>
        <taxon>Hymenostomatida</taxon>
        <taxon>Tetrahymenina</taxon>
        <taxon>Tetrahymenidae</taxon>
        <taxon>Tetrahymena</taxon>
    </lineage>
</organism>
<keyword evidence="1" id="KW-0547">Nucleotide-binding</keyword>
<dbReference type="CDD" id="cd07831">
    <property type="entry name" value="STKc_MOK"/>
    <property type="match status" value="1"/>
</dbReference>
<protein>
    <submittedName>
        <fullName evidence="5">Cyclin-dependent kinase-like Serine/Threonine kinase family protein</fullName>
    </submittedName>
</protein>
<evidence type="ECO:0000313" key="6">
    <source>
        <dbReference type="Proteomes" id="UP000009168"/>
    </source>
</evidence>
<dbReference type="InterPro" id="IPR008271">
    <property type="entry name" value="Ser/Thr_kinase_AS"/>
</dbReference>
<feature type="region of interest" description="Disordered" evidence="3">
    <location>
        <begin position="337"/>
        <end position="366"/>
    </location>
</feature>
<dbReference type="SMART" id="SM00220">
    <property type="entry name" value="S_TKc"/>
    <property type="match status" value="1"/>
</dbReference>
<dbReference type="InterPro" id="IPR000719">
    <property type="entry name" value="Prot_kinase_dom"/>
</dbReference>
<keyword evidence="2" id="KW-0067">ATP-binding</keyword>
<feature type="domain" description="Protein kinase" evidence="4">
    <location>
        <begin position="4"/>
        <end position="288"/>
    </location>
</feature>
<dbReference type="Gene3D" id="1.10.510.10">
    <property type="entry name" value="Transferase(Phosphotransferase) domain 1"/>
    <property type="match status" value="1"/>
</dbReference>